<feature type="chain" id="PRO_5041703279" description="Peptidase M12B domain-containing protein" evidence="9">
    <location>
        <begin position="18"/>
        <end position="791"/>
    </location>
</feature>
<keyword evidence="6" id="KW-1015">Disulfide bond</keyword>
<reference evidence="11" key="1">
    <citation type="submission" date="2023-07" db="EMBL/GenBank/DDBJ databases">
        <title>Chromosome-level genome assembly of Artemia franciscana.</title>
        <authorList>
            <person name="Jo E."/>
        </authorList>
    </citation>
    <scope>NUCLEOTIDE SEQUENCE</scope>
    <source>
        <tissue evidence="11">Whole body</tissue>
    </source>
</reference>
<dbReference type="Proteomes" id="UP001187531">
    <property type="component" value="Unassembled WGS sequence"/>
</dbReference>
<dbReference type="GO" id="GO:0031012">
    <property type="term" value="C:extracellular matrix"/>
    <property type="evidence" value="ECO:0007669"/>
    <property type="project" value="TreeGrafter"/>
</dbReference>
<evidence type="ECO:0000256" key="5">
    <source>
        <dbReference type="ARBA" id="ARBA00023049"/>
    </source>
</evidence>
<proteinExistence type="predicted"/>
<dbReference type="PANTHER" id="PTHR13723:SF294">
    <property type="entry name" value="A DISINTEGRIN AND METALLOPROTEINASE WITH THROMBOSPONDIN MOTIFS 7-LIKE PROTEIN"/>
    <property type="match status" value="1"/>
</dbReference>
<keyword evidence="7" id="KW-0325">Glycoprotein</keyword>
<dbReference type="Gene3D" id="2.20.100.10">
    <property type="entry name" value="Thrombospondin type-1 (TSP1) repeat"/>
    <property type="match status" value="1"/>
</dbReference>
<sequence>MMIRNYIVLCVFGLAYSAYVKKRAHDFMTEAELHHYFGVADPSHVTSYELVHVRKAKGSSSVKRNGEPTHNYEIISKERSYSLHFTRNDRLLAPQAKIVVSNGNLTKDVPLPEQNCHLLHRGIDITASISHCGEQLQGYILDNGKPFEVHSLNRRLNDVISKHEPMLSTYVEDEKFNYIGVHLFKPINSLPDFSFDEDAPVIKKQEDDSNTNTEGIETEKRMYQPYSFFHKRRVGSSAFDDLHLELALFVDEAAYKTFSEFYKNDDTLTRDMILAYVNGMQAIYYQSSLGRAVNLAVVRLEFFSKNPSDFDPAGGERGGLLENFCSWNAAKNNQDDSSPDHWDMGLYVSALDFYAKDAGGKPSYITMGLAGVGGVCTKDWSCVIGEFGTVAKSGKPYPSTGFTAIYVMAHEIGHNLGMFHDSSQNSCPQDGFIMSPSRGIRGEATWSSCSAEVMSKFSETCLDDSPFPMKPENDHQAKYIMEPGSDAYWSLNEQCQVFLQDRNAYFADRTLDKVCYSIKCRSSSRDGYYLAGPALEGTPCTNGKCKSGECKSFARSGIVTDGGWSDWSVAPCKSACIKGSRGTVLMTRACDNPRPVNSISGCDGSATKIELCDDSDICRARKPVTIYATEKCKEFAKFSKIIRRNAPGSQQSHLQSRPWQACSIFCKREDNGMWYTPRLELNDKGVSAAFPDGTWCHNDGNEDYFCMERQCLPQSKSLARSFEPLLKPLDTFNNAVDEDGKQILQPSHKTKDYFSVDENGIPLIDELEESQPGSEHFKGDDYIILDNLNEI</sequence>
<dbReference type="AlphaFoldDB" id="A0AA88I9W6"/>
<evidence type="ECO:0000259" key="10">
    <source>
        <dbReference type="PROSITE" id="PS50215"/>
    </source>
</evidence>
<name>A0AA88I9W6_ARTSF</name>
<dbReference type="GO" id="GO:0006508">
    <property type="term" value="P:proteolysis"/>
    <property type="evidence" value="ECO:0007669"/>
    <property type="project" value="UniProtKB-KW"/>
</dbReference>
<dbReference type="GO" id="GO:0030198">
    <property type="term" value="P:extracellular matrix organization"/>
    <property type="evidence" value="ECO:0007669"/>
    <property type="project" value="TreeGrafter"/>
</dbReference>
<dbReference type="InterPro" id="IPR041645">
    <property type="entry name" value="ADAMTS_CR_2"/>
</dbReference>
<evidence type="ECO:0000256" key="6">
    <source>
        <dbReference type="ARBA" id="ARBA00023157"/>
    </source>
</evidence>
<evidence type="ECO:0000256" key="9">
    <source>
        <dbReference type="SAM" id="SignalP"/>
    </source>
</evidence>
<dbReference type="InterPro" id="IPR001590">
    <property type="entry name" value="Peptidase_M12B"/>
</dbReference>
<dbReference type="GO" id="GO:0004222">
    <property type="term" value="F:metalloendopeptidase activity"/>
    <property type="evidence" value="ECO:0007669"/>
    <property type="project" value="InterPro"/>
</dbReference>
<feature type="binding site" evidence="8">
    <location>
        <position position="410"/>
    </location>
    <ligand>
        <name>Zn(2+)</name>
        <dbReference type="ChEBI" id="CHEBI:29105"/>
        <note>catalytic</note>
    </ligand>
</feature>
<evidence type="ECO:0000256" key="7">
    <source>
        <dbReference type="ARBA" id="ARBA00023180"/>
    </source>
</evidence>
<dbReference type="Gene3D" id="3.40.1620.60">
    <property type="match status" value="1"/>
</dbReference>
<dbReference type="InterPro" id="IPR024079">
    <property type="entry name" value="MetalloPept_cat_dom_sf"/>
</dbReference>
<dbReference type="GO" id="GO:0046872">
    <property type="term" value="F:metal ion binding"/>
    <property type="evidence" value="ECO:0007669"/>
    <property type="project" value="UniProtKB-KW"/>
</dbReference>
<dbReference type="PROSITE" id="PS50215">
    <property type="entry name" value="ADAM_MEPRO"/>
    <property type="match status" value="1"/>
</dbReference>
<dbReference type="Gene3D" id="3.40.390.10">
    <property type="entry name" value="Collagenase (Catalytic Domain)"/>
    <property type="match status" value="1"/>
</dbReference>
<dbReference type="InterPro" id="IPR036383">
    <property type="entry name" value="TSP1_rpt_sf"/>
</dbReference>
<feature type="domain" description="Peptidase M12B" evidence="10">
    <location>
        <begin position="242"/>
        <end position="457"/>
    </location>
</feature>
<protein>
    <recommendedName>
        <fullName evidence="10">Peptidase M12B domain-containing protein</fullName>
    </recommendedName>
</protein>
<evidence type="ECO:0000256" key="1">
    <source>
        <dbReference type="ARBA" id="ARBA00022670"/>
    </source>
</evidence>
<gene>
    <name evidence="11" type="ORF">QYM36_000968</name>
</gene>
<feature type="binding site" evidence="8">
    <location>
        <position position="414"/>
    </location>
    <ligand>
        <name>Zn(2+)</name>
        <dbReference type="ChEBI" id="CHEBI:29105"/>
        <note>catalytic</note>
    </ligand>
</feature>
<dbReference type="SUPFAM" id="SSF55486">
    <property type="entry name" value="Metalloproteases ('zincins'), catalytic domain"/>
    <property type="match status" value="1"/>
</dbReference>
<evidence type="ECO:0000313" key="11">
    <source>
        <dbReference type="EMBL" id="KAK2724294.1"/>
    </source>
</evidence>
<feature type="signal peptide" evidence="9">
    <location>
        <begin position="1"/>
        <end position="17"/>
    </location>
</feature>
<keyword evidence="9" id="KW-0732">Signal</keyword>
<accession>A0AA88I9W6</accession>
<evidence type="ECO:0000256" key="4">
    <source>
        <dbReference type="ARBA" id="ARBA00022833"/>
    </source>
</evidence>
<dbReference type="Pfam" id="PF01421">
    <property type="entry name" value="Reprolysin"/>
    <property type="match status" value="1"/>
</dbReference>
<feature type="binding site" evidence="8">
    <location>
        <position position="420"/>
    </location>
    <ligand>
        <name>Zn(2+)</name>
        <dbReference type="ChEBI" id="CHEBI:29105"/>
        <note>catalytic</note>
    </ligand>
</feature>
<dbReference type="EMBL" id="JAVRJZ010000003">
    <property type="protein sequence ID" value="KAK2724294.1"/>
    <property type="molecule type" value="Genomic_DNA"/>
</dbReference>
<keyword evidence="5" id="KW-0482">Metalloprotease</keyword>
<evidence type="ECO:0000313" key="12">
    <source>
        <dbReference type="Proteomes" id="UP001187531"/>
    </source>
</evidence>
<organism evidence="11 12">
    <name type="scientific">Artemia franciscana</name>
    <name type="common">Brine shrimp</name>
    <name type="synonym">Artemia sanfranciscana</name>
    <dbReference type="NCBI Taxonomy" id="6661"/>
    <lineage>
        <taxon>Eukaryota</taxon>
        <taxon>Metazoa</taxon>
        <taxon>Ecdysozoa</taxon>
        <taxon>Arthropoda</taxon>
        <taxon>Crustacea</taxon>
        <taxon>Branchiopoda</taxon>
        <taxon>Anostraca</taxon>
        <taxon>Artemiidae</taxon>
        <taxon>Artemia</taxon>
    </lineage>
</organism>
<comment type="caution">
    <text evidence="11">The sequence shown here is derived from an EMBL/GenBank/DDBJ whole genome shotgun (WGS) entry which is preliminary data.</text>
</comment>
<evidence type="ECO:0000256" key="3">
    <source>
        <dbReference type="ARBA" id="ARBA00022801"/>
    </source>
</evidence>
<evidence type="ECO:0000256" key="8">
    <source>
        <dbReference type="PROSITE-ProRule" id="PRU00276"/>
    </source>
</evidence>
<keyword evidence="2 8" id="KW-0479">Metal-binding</keyword>
<keyword evidence="3" id="KW-0378">Hydrolase</keyword>
<evidence type="ECO:0000256" key="2">
    <source>
        <dbReference type="ARBA" id="ARBA00022723"/>
    </source>
</evidence>
<feature type="active site" evidence="8">
    <location>
        <position position="411"/>
    </location>
</feature>
<keyword evidence="4 8" id="KW-0862">Zinc</keyword>
<keyword evidence="1" id="KW-0645">Protease</keyword>
<dbReference type="InterPro" id="IPR050439">
    <property type="entry name" value="ADAMTS_ADAMTS-like"/>
</dbReference>
<keyword evidence="12" id="KW-1185">Reference proteome</keyword>
<comment type="caution">
    <text evidence="8">Lacks conserved residue(s) required for the propagation of feature annotation.</text>
</comment>
<dbReference type="PANTHER" id="PTHR13723">
    <property type="entry name" value="ADAMTS A DISINTEGRIN AND METALLOPROTEASE WITH THROMBOSPONDIN MOTIFS PROTEASE"/>
    <property type="match status" value="1"/>
</dbReference>
<dbReference type="Pfam" id="PF17771">
    <property type="entry name" value="ADAMTS_CR_2"/>
    <property type="match status" value="1"/>
</dbReference>